<dbReference type="RefSeq" id="WP_084408601.1">
    <property type="nucleotide sequence ID" value="NZ_FWXR01000002.1"/>
</dbReference>
<sequence>MATHTAQGRAQTFIAASGGRLKDLTLYFQSKASVGNVVAVICHTDGGYPNIANAIVEVTITPADIIVGAVGTKIPLPPESLVAGQRYGLVILSAGDHALYTSAKPRSTTQGQHWALNGSSSYIKGDQDAYDIAFRLTYQTYEQPQCIVDLGAITFAGGMDGVVIDGVVDEPSGTDIYFEIQKAGGQWQTIGITGGQRLQADFTDRPDSIQFRAVFNGTSEKMPSLVVGGARTAIKPFRNESTFKHASNEIDAGAGETVSYVKLNAVLDFFDTDDDDYSFDMQLDVGGSIINPASVKDVHLRDSTLVSRTAIFELGTPTQTYAAVLTGAMATGRLERFTVDNVKHYAKA</sequence>
<keyword evidence="2" id="KW-1185">Reference proteome</keyword>
<organism evidence="1 2">
    <name type="scientific">Fulvimarina manganoxydans</name>
    <dbReference type="NCBI Taxonomy" id="937218"/>
    <lineage>
        <taxon>Bacteria</taxon>
        <taxon>Pseudomonadati</taxon>
        <taxon>Pseudomonadota</taxon>
        <taxon>Alphaproteobacteria</taxon>
        <taxon>Hyphomicrobiales</taxon>
        <taxon>Aurantimonadaceae</taxon>
        <taxon>Fulvimarina</taxon>
    </lineage>
</organism>
<dbReference type="Proteomes" id="UP000192656">
    <property type="component" value="Unassembled WGS sequence"/>
</dbReference>
<evidence type="ECO:0000313" key="1">
    <source>
        <dbReference type="EMBL" id="SMC43180.1"/>
    </source>
</evidence>
<accession>A0A1W1Z3Y2</accession>
<dbReference type="STRING" id="937218.SAMN06297251_102141"/>
<dbReference type="AlphaFoldDB" id="A0A1W1Z3Y2"/>
<name>A0A1W1Z3Y2_9HYPH</name>
<protein>
    <submittedName>
        <fullName evidence="1">Uncharacterized protein</fullName>
    </submittedName>
</protein>
<evidence type="ECO:0000313" key="2">
    <source>
        <dbReference type="Proteomes" id="UP000192656"/>
    </source>
</evidence>
<gene>
    <name evidence="1" type="ORF">SAMN06297251_102141</name>
</gene>
<dbReference type="EMBL" id="FWXR01000002">
    <property type="protein sequence ID" value="SMC43180.1"/>
    <property type="molecule type" value="Genomic_DNA"/>
</dbReference>
<reference evidence="1 2" key="1">
    <citation type="submission" date="2017-04" db="EMBL/GenBank/DDBJ databases">
        <authorList>
            <person name="Afonso C.L."/>
            <person name="Miller P.J."/>
            <person name="Scott M.A."/>
            <person name="Spackman E."/>
            <person name="Goraichik I."/>
            <person name="Dimitrov K.M."/>
            <person name="Suarez D.L."/>
            <person name="Swayne D.E."/>
        </authorList>
    </citation>
    <scope>NUCLEOTIDE SEQUENCE [LARGE SCALE GENOMIC DNA]</scope>
    <source>
        <strain evidence="1 2">CGMCC 1.10972</strain>
    </source>
</reference>
<proteinExistence type="predicted"/>
<dbReference type="OrthoDB" id="7784140at2"/>